<comment type="similarity">
    <text evidence="3">Belongs to the CENP-K/MCM22 family.</text>
</comment>
<keyword evidence="4" id="KW-0158">Chromosome</keyword>
<keyword evidence="7" id="KW-0137">Centromere</keyword>
<feature type="coiled-coil region" evidence="8">
    <location>
        <begin position="72"/>
        <end position="135"/>
    </location>
</feature>
<evidence type="ECO:0008006" key="11">
    <source>
        <dbReference type="Google" id="ProtNLM"/>
    </source>
</evidence>
<evidence type="ECO:0000256" key="7">
    <source>
        <dbReference type="ARBA" id="ARBA00023328"/>
    </source>
</evidence>
<evidence type="ECO:0000256" key="5">
    <source>
        <dbReference type="ARBA" id="ARBA00023054"/>
    </source>
</evidence>
<evidence type="ECO:0000313" key="9">
    <source>
        <dbReference type="EMBL" id="KAK9767733.1"/>
    </source>
</evidence>
<sequence>MIWDWGLQNKSLFTSLWLYQELTVNNLEMYKTNSLPQPQNVKVEYQDPPLFTEPFPPTSTKTERDIENEVLIDKLKSKCEQSFQILLELKERVNLPKKRETSISARRIAILLSEEQRLANELDQQREELTIVEEKAPGLSRLQAQEALKLTNQNYLSALPLLRQEQEEIDMRLMREKEKHESYQQMNTMLLGKLHEIKEKPPQNQEDDLIRSRGVQEEILRFRKLNARVMTELVKFVEVHFPPVLVYKGRQMSDEERTPHTNRCSLKVILEDLMNSAVTRPNDSYIQLDPDACWKPYIELLVRGGIAARHPQDPHRLKLIEFHL</sequence>
<keyword evidence="5 8" id="KW-0175">Coiled coil</keyword>
<dbReference type="EMBL" id="JASJQH010000057">
    <property type="protein sequence ID" value="KAK9767733.1"/>
    <property type="molecule type" value="Genomic_DNA"/>
</dbReference>
<dbReference type="Pfam" id="PF11802">
    <property type="entry name" value="CENP-K"/>
    <property type="match status" value="1"/>
</dbReference>
<proteinExistence type="inferred from homology"/>
<evidence type="ECO:0000313" key="10">
    <source>
        <dbReference type="Proteomes" id="UP001479436"/>
    </source>
</evidence>
<evidence type="ECO:0000256" key="4">
    <source>
        <dbReference type="ARBA" id="ARBA00022454"/>
    </source>
</evidence>
<dbReference type="Proteomes" id="UP001479436">
    <property type="component" value="Unassembled WGS sequence"/>
</dbReference>
<evidence type="ECO:0000256" key="3">
    <source>
        <dbReference type="ARBA" id="ARBA00005795"/>
    </source>
</evidence>
<evidence type="ECO:0000256" key="2">
    <source>
        <dbReference type="ARBA" id="ARBA00004584"/>
    </source>
</evidence>
<dbReference type="InterPro" id="IPR020993">
    <property type="entry name" value="Centromere_CenpK"/>
</dbReference>
<organism evidence="9 10">
    <name type="scientific">Basidiobolus ranarum</name>
    <dbReference type="NCBI Taxonomy" id="34480"/>
    <lineage>
        <taxon>Eukaryota</taxon>
        <taxon>Fungi</taxon>
        <taxon>Fungi incertae sedis</taxon>
        <taxon>Zoopagomycota</taxon>
        <taxon>Entomophthoromycotina</taxon>
        <taxon>Basidiobolomycetes</taxon>
        <taxon>Basidiobolales</taxon>
        <taxon>Basidiobolaceae</taxon>
        <taxon>Basidiobolus</taxon>
    </lineage>
</organism>
<reference evidence="9 10" key="1">
    <citation type="submission" date="2023-04" db="EMBL/GenBank/DDBJ databases">
        <title>Genome of Basidiobolus ranarum AG-B5.</title>
        <authorList>
            <person name="Stajich J.E."/>
            <person name="Carter-House D."/>
            <person name="Gryganskyi A."/>
        </authorList>
    </citation>
    <scope>NUCLEOTIDE SEQUENCE [LARGE SCALE GENOMIC DNA]</scope>
    <source>
        <strain evidence="9 10">AG-B5</strain>
    </source>
</reference>
<dbReference type="PANTHER" id="PTHR14401">
    <property type="entry name" value="CENTROMERE PROTEIN K"/>
    <property type="match status" value="1"/>
</dbReference>
<evidence type="ECO:0000256" key="1">
    <source>
        <dbReference type="ARBA" id="ARBA00004123"/>
    </source>
</evidence>
<gene>
    <name evidence="9" type="ORF">K7432_002209</name>
</gene>
<evidence type="ECO:0000256" key="6">
    <source>
        <dbReference type="ARBA" id="ARBA00023242"/>
    </source>
</evidence>
<evidence type="ECO:0000256" key="8">
    <source>
        <dbReference type="SAM" id="Coils"/>
    </source>
</evidence>
<dbReference type="PANTHER" id="PTHR14401:SF6">
    <property type="entry name" value="CENTROMERE PROTEIN K"/>
    <property type="match status" value="1"/>
</dbReference>
<accession>A0ABR2X1W5</accession>
<protein>
    <recommendedName>
        <fullName evidence="11">Centromere protein K</fullName>
    </recommendedName>
</protein>
<name>A0ABR2X1W5_9FUNG</name>
<comment type="caution">
    <text evidence="9">The sequence shown here is derived from an EMBL/GenBank/DDBJ whole genome shotgun (WGS) entry which is preliminary data.</text>
</comment>
<comment type="subcellular location">
    <subcellularLocation>
        <location evidence="2">Chromosome</location>
        <location evidence="2">Centromere</location>
    </subcellularLocation>
    <subcellularLocation>
        <location evidence="1">Nucleus</location>
    </subcellularLocation>
</comment>
<keyword evidence="6" id="KW-0539">Nucleus</keyword>
<keyword evidence="10" id="KW-1185">Reference proteome</keyword>